<evidence type="ECO:0000313" key="3">
    <source>
        <dbReference type="Proteomes" id="UP000269721"/>
    </source>
</evidence>
<keyword evidence="3" id="KW-1185">Reference proteome</keyword>
<dbReference type="AlphaFoldDB" id="A0A4P9W9R2"/>
<dbReference type="SUPFAM" id="SSF51197">
    <property type="entry name" value="Clavaminate synthase-like"/>
    <property type="match status" value="1"/>
</dbReference>
<dbReference type="SMART" id="SM00558">
    <property type="entry name" value="JmjC"/>
    <property type="match status" value="1"/>
</dbReference>
<dbReference type="Gene3D" id="2.60.120.650">
    <property type="entry name" value="Cupin"/>
    <property type="match status" value="1"/>
</dbReference>
<dbReference type="EMBL" id="KZ997329">
    <property type="protein sequence ID" value="RKO87560.1"/>
    <property type="molecule type" value="Genomic_DNA"/>
</dbReference>
<name>A0A4P9W9R2_9FUNG</name>
<dbReference type="PROSITE" id="PS51184">
    <property type="entry name" value="JMJC"/>
    <property type="match status" value="1"/>
</dbReference>
<accession>A0A4P9W9R2</accession>
<evidence type="ECO:0000313" key="2">
    <source>
        <dbReference type="EMBL" id="RKO87560.1"/>
    </source>
</evidence>
<dbReference type="Pfam" id="PF02373">
    <property type="entry name" value="JmjC"/>
    <property type="match status" value="1"/>
</dbReference>
<proteinExistence type="predicted"/>
<sequence length="201" mass="22778">LYGKDITCPAPWVDYVHEVIPEFLHSLGSSDMLAMLPKELQPENFMIYVGHHGTNTPAHTDICASVGHNVMVSADPDASAFWFMTKSDDRQQISDFFNTEGGSVFSENFLCPVEVLKKSPVPVYVIEQKLGDFVIVPPLSVHQVVNKGGFNTKVSWNRMTEDSLRRCVDFLPTYRANFRPEIYRTKAMTHFALLHKTRQAQ</sequence>
<evidence type="ECO:0000259" key="1">
    <source>
        <dbReference type="PROSITE" id="PS51184"/>
    </source>
</evidence>
<gene>
    <name evidence="2" type="ORF">BDK51DRAFT_9852</name>
</gene>
<protein>
    <recommendedName>
        <fullName evidence="1">JmjC domain-containing protein</fullName>
    </recommendedName>
</protein>
<dbReference type="OrthoDB" id="298344at2759"/>
<feature type="non-terminal residue" evidence="2">
    <location>
        <position position="201"/>
    </location>
</feature>
<organism evidence="2 3">
    <name type="scientific">Blyttiomyces helicus</name>
    <dbReference type="NCBI Taxonomy" id="388810"/>
    <lineage>
        <taxon>Eukaryota</taxon>
        <taxon>Fungi</taxon>
        <taxon>Fungi incertae sedis</taxon>
        <taxon>Chytridiomycota</taxon>
        <taxon>Chytridiomycota incertae sedis</taxon>
        <taxon>Chytridiomycetes</taxon>
        <taxon>Chytridiomycetes incertae sedis</taxon>
        <taxon>Blyttiomyces</taxon>
    </lineage>
</organism>
<dbReference type="Proteomes" id="UP000269721">
    <property type="component" value="Unassembled WGS sequence"/>
</dbReference>
<feature type="domain" description="JmjC" evidence="1">
    <location>
        <begin position="9"/>
        <end position="175"/>
    </location>
</feature>
<feature type="non-terminal residue" evidence="2">
    <location>
        <position position="1"/>
    </location>
</feature>
<dbReference type="InterPro" id="IPR003347">
    <property type="entry name" value="JmjC_dom"/>
</dbReference>
<reference evidence="3" key="1">
    <citation type="journal article" date="2018" name="Nat. Microbiol.">
        <title>Leveraging single-cell genomics to expand the fungal tree of life.</title>
        <authorList>
            <person name="Ahrendt S.R."/>
            <person name="Quandt C.A."/>
            <person name="Ciobanu D."/>
            <person name="Clum A."/>
            <person name="Salamov A."/>
            <person name="Andreopoulos B."/>
            <person name="Cheng J.F."/>
            <person name="Woyke T."/>
            <person name="Pelin A."/>
            <person name="Henrissat B."/>
            <person name="Reynolds N.K."/>
            <person name="Benny G.L."/>
            <person name="Smith M.E."/>
            <person name="James T.Y."/>
            <person name="Grigoriev I.V."/>
        </authorList>
    </citation>
    <scope>NUCLEOTIDE SEQUENCE [LARGE SCALE GENOMIC DNA]</scope>
</reference>